<evidence type="ECO:0000313" key="3">
    <source>
        <dbReference type="Proteomes" id="UP001497623"/>
    </source>
</evidence>
<gene>
    <name evidence="2" type="ORF">MNOR_LOCUS31607</name>
</gene>
<feature type="domain" description="Fibrinogen C-terminal" evidence="1">
    <location>
        <begin position="19"/>
        <end position="239"/>
    </location>
</feature>
<dbReference type="InterPro" id="IPR014716">
    <property type="entry name" value="Fibrinogen_a/b/g_C_1"/>
</dbReference>
<dbReference type="Pfam" id="PF00147">
    <property type="entry name" value="Fibrinogen_C"/>
    <property type="match status" value="1"/>
</dbReference>
<keyword evidence="3" id="KW-1185">Reference proteome</keyword>
<evidence type="ECO:0000259" key="1">
    <source>
        <dbReference type="PROSITE" id="PS51406"/>
    </source>
</evidence>
<dbReference type="InterPro" id="IPR002181">
    <property type="entry name" value="Fibrinogen_a/b/g_C_dom"/>
</dbReference>
<dbReference type="NCBIfam" id="NF040941">
    <property type="entry name" value="GGGWT_bact"/>
    <property type="match status" value="1"/>
</dbReference>
<dbReference type="PANTHER" id="PTHR19143">
    <property type="entry name" value="FIBRINOGEN/TENASCIN/ANGIOPOEITIN"/>
    <property type="match status" value="1"/>
</dbReference>
<dbReference type="InterPro" id="IPR050373">
    <property type="entry name" value="Fibrinogen_C-term_domain"/>
</dbReference>
<dbReference type="PROSITE" id="PS51406">
    <property type="entry name" value="FIBRINOGEN_C_2"/>
    <property type="match status" value="1"/>
</dbReference>
<comment type="caution">
    <text evidence="2">The sequence shown here is derived from an EMBL/GenBank/DDBJ whole genome shotgun (WGS) entry which is preliminary data.</text>
</comment>
<dbReference type="Gene3D" id="3.90.215.10">
    <property type="entry name" value="Gamma Fibrinogen, chain A, domain 1"/>
    <property type="match status" value="1"/>
</dbReference>
<accession>A0AAV2S0P8</accession>
<reference evidence="2 3" key="1">
    <citation type="submission" date="2024-05" db="EMBL/GenBank/DDBJ databases">
        <authorList>
            <person name="Wallberg A."/>
        </authorList>
    </citation>
    <scope>NUCLEOTIDE SEQUENCE [LARGE SCALE GENOMIC DNA]</scope>
</reference>
<organism evidence="2 3">
    <name type="scientific">Meganyctiphanes norvegica</name>
    <name type="common">Northern krill</name>
    <name type="synonym">Thysanopoda norvegica</name>
    <dbReference type="NCBI Taxonomy" id="48144"/>
    <lineage>
        <taxon>Eukaryota</taxon>
        <taxon>Metazoa</taxon>
        <taxon>Ecdysozoa</taxon>
        <taxon>Arthropoda</taxon>
        <taxon>Crustacea</taxon>
        <taxon>Multicrustacea</taxon>
        <taxon>Malacostraca</taxon>
        <taxon>Eumalacostraca</taxon>
        <taxon>Eucarida</taxon>
        <taxon>Euphausiacea</taxon>
        <taxon>Euphausiidae</taxon>
        <taxon>Meganyctiphanes</taxon>
    </lineage>
</organism>
<dbReference type="Proteomes" id="UP001497623">
    <property type="component" value="Unassembled WGS sequence"/>
</dbReference>
<proteinExistence type="predicted"/>
<dbReference type="GO" id="GO:0005615">
    <property type="term" value="C:extracellular space"/>
    <property type="evidence" value="ECO:0007669"/>
    <property type="project" value="TreeGrafter"/>
</dbReference>
<dbReference type="SUPFAM" id="SSF56496">
    <property type="entry name" value="Fibrinogen C-terminal domain-like"/>
    <property type="match status" value="1"/>
</dbReference>
<name>A0AAV2S0P8_MEGNR</name>
<dbReference type="AlphaFoldDB" id="A0AAV2S0P8"/>
<dbReference type="InterPro" id="IPR036056">
    <property type="entry name" value="Fibrinogen-like_C"/>
</dbReference>
<dbReference type="SMART" id="SM00186">
    <property type="entry name" value="FBG"/>
    <property type="match status" value="1"/>
</dbReference>
<sequence>MIYCDENDGMKLLDEKNKTKQRAVATNCKDLKDQGTDLDGIYIMYPFADHPETPVLIPCDQTTQGGGWTVIIRRDESYPQTTEFSRSFEEYASGFGNVNYDFYIGNEIINSLTDSSINELWVEIEANNGTTGYAHYKYFHVGARDAHVKGEPTYMMDSGFYEGSKGEGLGYDNGMGFTTYDQDNDLYDKNCADGRNGWWHKDCHFANLNGPYGSVYFRWHTTENNYILSKAHMMVRPLST</sequence>
<evidence type="ECO:0000313" key="2">
    <source>
        <dbReference type="EMBL" id="CAL4156044.1"/>
    </source>
</evidence>
<dbReference type="EMBL" id="CAXKWB010041072">
    <property type="protein sequence ID" value="CAL4156044.1"/>
    <property type="molecule type" value="Genomic_DNA"/>
</dbReference>
<protein>
    <recommendedName>
        <fullName evidence="1">Fibrinogen C-terminal domain-containing protein</fullName>
    </recommendedName>
</protein>